<gene>
    <name evidence="1" type="ORF">PHYPA_021340</name>
</gene>
<proteinExistence type="predicted"/>
<dbReference type="InParanoid" id="A0A2K1J9P2"/>
<organism evidence="1">
    <name type="scientific">Physcomitrium patens</name>
    <name type="common">Spreading-leaved earth moss</name>
    <name type="synonym">Physcomitrella patens</name>
    <dbReference type="NCBI Taxonomy" id="3218"/>
    <lineage>
        <taxon>Eukaryota</taxon>
        <taxon>Viridiplantae</taxon>
        <taxon>Streptophyta</taxon>
        <taxon>Embryophyta</taxon>
        <taxon>Bryophyta</taxon>
        <taxon>Bryophytina</taxon>
        <taxon>Bryopsida</taxon>
        <taxon>Funariidae</taxon>
        <taxon>Funariales</taxon>
        <taxon>Funariaceae</taxon>
        <taxon>Physcomitrium</taxon>
    </lineage>
</organism>
<evidence type="ECO:0000313" key="2">
    <source>
        <dbReference type="EnsemblPlants" id="Pp3c16_22268V3.1"/>
    </source>
</evidence>
<dbReference type="EMBL" id="ABEU02000016">
    <property type="protein sequence ID" value="PNR38229.1"/>
    <property type="molecule type" value="Genomic_DNA"/>
</dbReference>
<dbReference type="Proteomes" id="UP000006727">
    <property type="component" value="Chromosome 16"/>
</dbReference>
<evidence type="ECO:0000313" key="1">
    <source>
        <dbReference type="EMBL" id="PNR38229.1"/>
    </source>
</evidence>
<reference evidence="1 3" key="1">
    <citation type="journal article" date="2008" name="Science">
        <title>The Physcomitrella genome reveals evolutionary insights into the conquest of land by plants.</title>
        <authorList>
            <person name="Rensing S."/>
            <person name="Lang D."/>
            <person name="Zimmer A."/>
            <person name="Terry A."/>
            <person name="Salamov A."/>
            <person name="Shapiro H."/>
            <person name="Nishiyama T."/>
            <person name="Perroud P.-F."/>
            <person name="Lindquist E."/>
            <person name="Kamisugi Y."/>
            <person name="Tanahashi T."/>
            <person name="Sakakibara K."/>
            <person name="Fujita T."/>
            <person name="Oishi K."/>
            <person name="Shin-I T."/>
            <person name="Kuroki Y."/>
            <person name="Toyoda A."/>
            <person name="Suzuki Y."/>
            <person name="Hashimoto A."/>
            <person name="Yamaguchi K."/>
            <person name="Sugano A."/>
            <person name="Kohara Y."/>
            <person name="Fujiyama A."/>
            <person name="Anterola A."/>
            <person name="Aoki S."/>
            <person name="Ashton N."/>
            <person name="Barbazuk W.B."/>
            <person name="Barker E."/>
            <person name="Bennetzen J."/>
            <person name="Bezanilla M."/>
            <person name="Blankenship R."/>
            <person name="Cho S.H."/>
            <person name="Dutcher S."/>
            <person name="Estelle M."/>
            <person name="Fawcett J.A."/>
            <person name="Gundlach H."/>
            <person name="Hanada K."/>
            <person name="Heyl A."/>
            <person name="Hicks K.A."/>
            <person name="Hugh J."/>
            <person name="Lohr M."/>
            <person name="Mayer K."/>
            <person name="Melkozernov A."/>
            <person name="Murata T."/>
            <person name="Nelson D."/>
            <person name="Pils B."/>
            <person name="Prigge M."/>
            <person name="Reiss B."/>
            <person name="Renner T."/>
            <person name="Rombauts S."/>
            <person name="Rushton P."/>
            <person name="Sanderfoot A."/>
            <person name="Schween G."/>
            <person name="Shiu S.-H."/>
            <person name="Stueber K."/>
            <person name="Theodoulou F.L."/>
            <person name="Tu H."/>
            <person name="Van de Peer Y."/>
            <person name="Verrier P.J."/>
            <person name="Waters E."/>
            <person name="Wood A."/>
            <person name="Yang L."/>
            <person name="Cove D."/>
            <person name="Cuming A."/>
            <person name="Hasebe M."/>
            <person name="Lucas S."/>
            <person name="Mishler D.B."/>
            <person name="Reski R."/>
            <person name="Grigoriev I."/>
            <person name="Quatrano R.S."/>
            <person name="Boore J.L."/>
        </authorList>
    </citation>
    <scope>NUCLEOTIDE SEQUENCE [LARGE SCALE GENOMIC DNA]</scope>
    <source>
        <strain evidence="2 3">cv. Gransden 2004</strain>
    </source>
</reference>
<reference evidence="1 3" key="2">
    <citation type="journal article" date="2018" name="Plant J.">
        <title>The Physcomitrella patens chromosome-scale assembly reveals moss genome structure and evolution.</title>
        <authorList>
            <person name="Lang D."/>
            <person name="Ullrich K.K."/>
            <person name="Murat F."/>
            <person name="Fuchs J."/>
            <person name="Jenkins J."/>
            <person name="Haas F.B."/>
            <person name="Piednoel M."/>
            <person name="Gundlach H."/>
            <person name="Van Bel M."/>
            <person name="Meyberg R."/>
            <person name="Vives C."/>
            <person name="Morata J."/>
            <person name="Symeonidi A."/>
            <person name="Hiss M."/>
            <person name="Muchero W."/>
            <person name="Kamisugi Y."/>
            <person name="Saleh O."/>
            <person name="Blanc G."/>
            <person name="Decker E.L."/>
            <person name="van Gessel N."/>
            <person name="Grimwood J."/>
            <person name="Hayes R.D."/>
            <person name="Graham S.W."/>
            <person name="Gunter L.E."/>
            <person name="McDaniel S.F."/>
            <person name="Hoernstein S.N.W."/>
            <person name="Larsson A."/>
            <person name="Li F.W."/>
            <person name="Perroud P.F."/>
            <person name="Phillips J."/>
            <person name="Ranjan P."/>
            <person name="Rokshar D.S."/>
            <person name="Rothfels C.J."/>
            <person name="Schneider L."/>
            <person name="Shu S."/>
            <person name="Stevenson D.W."/>
            <person name="Thummler F."/>
            <person name="Tillich M."/>
            <person name="Villarreal Aguilar J.C."/>
            <person name="Widiez T."/>
            <person name="Wong G.K."/>
            <person name="Wymore A."/>
            <person name="Zhang Y."/>
            <person name="Zimmer A.D."/>
            <person name="Quatrano R.S."/>
            <person name="Mayer K.F.X."/>
            <person name="Goodstein D."/>
            <person name="Casacuberta J.M."/>
            <person name="Vandepoele K."/>
            <person name="Reski R."/>
            <person name="Cuming A.C."/>
            <person name="Tuskan G.A."/>
            <person name="Maumus F."/>
            <person name="Salse J."/>
            <person name="Schmutz J."/>
            <person name="Rensing S.A."/>
        </authorList>
    </citation>
    <scope>NUCLEOTIDE SEQUENCE [LARGE SCALE GENOMIC DNA]</scope>
    <source>
        <strain evidence="2 3">cv. Gransden 2004</strain>
    </source>
</reference>
<reference evidence="2" key="3">
    <citation type="submission" date="2020-12" db="UniProtKB">
        <authorList>
            <consortium name="EnsemblPlants"/>
        </authorList>
    </citation>
    <scope>IDENTIFICATION</scope>
</reference>
<accession>A0A2K1J9P2</accession>
<evidence type="ECO:0000313" key="3">
    <source>
        <dbReference type="Proteomes" id="UP000006727"/>
    </source>
</evidence>
<dbReference type="Gramene" id="Pp3c16_22268V3.1">
    <property type="protein sequence ID" value="Pp3c16_22268V3.1"/>
    <property type="gene ID" value="Pp3c16_22268"/>
</dbReference>
<sequence>MLEESENRGANRYYGDRWGLWSFQLDVANKQEVGADWPPSTQIERFASFPDKDYLGTSPESDSAGFIVYPSHRLPLVCSCRTKPVPFSHAPSPSPTPSQTLRLSLNFDLHVLIMPTFVEKEQRF</sequence>
<dbReference type="EnsemblPlants" id="Pp3c16_22268V3.1">
    <property type="protein sequence ID" value="Pp3c16_22268V3.1"/>
    <property type="gene ID" value="Pp3c16_22268"/>
</dbReference>
<protein>
    <submittedName>
        <fullName evidence="1 2">Uncharacterized protein</fullName>
    </submittedName>
</protein>
<dbReference type="AlphaFoldDB" id="A0A2K1J9P2"/>
<keyword evidence="3" id="KW-1185">Reference proteome</keyword>
<name>A0A2K1J9P2_PHYPA</name>